<dbReference type="EMBL" id="KN834308">
    <property type="protein sequence ID" value="KIK11078.1"/>
    <property type="molecule type" value="Genomic_DNA"/>
</dbReference>
<keyword evidence="3" id="KW-1185">Reference proteome</keyword>
<dbReference type="HOGENOM" id="CLU_530092_0_0_1"/>
<feature type="compositionally biased region" description="Polar residues" evidence="1">
    <location>
        <begin position="432"/>
        <end position="451"/>
    </location>
</feature>
<dbReference type="Proteomes" id="UP000054018">
    <property type="component" value="Unassembled WGS sequence"/>
</dbReference>
<feature type="compositionally biased region" description="Polar residues" evidence="1">
    <location>
        <begin position="219"/>
        <end position="234"/>
    </location>
</feature>
<protein>
    <submittedName>
        <fullName evidence="2">Uncharacterized protein</fullName>
    </submittedName>
</protein>
<feature type="compositionally biased region" description="Basic and acidic residues" evidence="1">
    <location>
        <begin position="465"/>
        <end position="477"/>
    </location>
</feature>
<feature type="region of interest" description="Disordered" evidence="1">
    <location>
        <begin position="1"/>
        <end position="57"/>
    </location>
</feature>
<feature type="region of interest" description="Disordered" evidence="1">
    <location>
        <begin position="353"/>
        <end position="408"/>
    </location>
</feature>
<gene>
    <name evidence="2" type="ORF">PISMIDRAFT_19829</name>
</gene>
<feature type="compositionally biased region" description="Basic and acidic residues" evidence="1">
    <location>
        <begin position="249"/>
        <end position="270"/>
    </location>
</feature>
<evidence type="ECO:0000313" key="3">
    <source>
        <dbReference type="Proteomes" id="UP000054018"/>
    </source>
</evidence>
<reference evidence="2 3" key="1">
    <citation type="submission" date="2014-04" db="EMBL/GenBank/DDBJ databases">
        <authorList>
            <consortium name="DOE Joint Genome Institute"/>
            <person name="Kuo A."/>
            <person name="Kohler A."/>
            <person name="Costa M.D."/>
            <person name="Nagy L.G."/>
            <person name="Floudas D."/>
            <person name="Copeland A."/>
            <person name="Barry K.W."/>
            <person name="Cichocki N."/>
            <person name="Veneault-Fourrey C."/>
            <person name="LaButti K."/>
            <person name="Lindquist E.A."/>
            <person name="Lipzen A."/>
            <person name="Lundell T."/>
            <person name="Morin E."/>
            <person name="Murat C."/>
            <person name="Sun H."/>
            <person name="Tunlid A."/>
            <person name="Henrissat B."/>
            <person name="Grigoriev I.V."/>
            <person name="Hibbett D.S."/>
            <person name="Martin F."/>
            <person name="Nordberg H.P."/>
            <person name="Cantor M.N."/>
            <person name="Hua S.X."/>
        </authorList>
    </citation>
    <scope>NUCLEOTIDE SEQUENCE [LARGE SCALE GENOMIC DNA]</scope>
    <source>
        <strain evidence="2 3">441</strain>
    </source>
</reference>
<evidence type="ECO:0000313" key="2">
    <source>
        <dbReference type="EMBL" id="KIK11078.1"/>
    </source>
</evidence>
<proteinExistence type="predicted"/>
<dbReference type="OrthoDB" id="2698650at2759"/>
<feature type="compositionally biased region" description="Pro residues" evidence="1">
    <location>
        <begin position="387"/>
        <end position="398"/>
    </location>
</feature>
<name>A0A0C9YT65_9AGAM</name>
<feature type="region of interest" description="Disordered" evidence="1">
    <location>
        <begin position="96"/>
        <end position="124"/>
    </location>
</feature>
<evidence type="ECO:0000256" key="1">
    <source>
        <dbReference type="SAM" id="MobiDB-lite"/>
    </source>
</evidence>
<feature type="compositionally biased region" description="Polar residues" evidence="1">
    <location>
        <begin position="271"/>
        <end position="284"/>
    </location>
</feature>
<feature type="compositionally biased region" description="Polar residues" evidence="1">
    <location>
        <begin position="353"/>
        <end position="364"/>
    </location>
</feature>
<dbReference type="AlphaFoldDB" id="A0A0C9YT65"/>
<feature type="compositionally biased region" description="Polar residues" evidence="1">
    <location>
        <begin position="180"/>
        <end position="211"/>
    </location>
</feature>
<feature type="region of interest" description="Disordered" evidence="1">
    <location>
        <begin position="423"/>
        <end position="481"/>
    </location>
</feature>
<reference evidence="3" key="2">
    <citation type="submission" date="2015-01" db="EMBL/GenBank/DDBJ databases">
        <title>Evolutionary Origins and Diversification of the Mycorrhizal Mutualists.</title>
        <authorList>
            <consortium name="DOE Joint Genome Institute"/>
            <consortium name="Mycorrhizal Genomics Consortium"/>
            <person name="Kohler A."/>
            <person name="Kuo A."/>
            <person name="Nagy L.G."/>
            <person name="Floudas D."/>
            <person name="Copeland A."/>
            <person name="Barry K.W."/>
            <person name="Cichocki N."/>
            <person name="Veneault-Fourrey C."/>
            <person name="LaButti K."/>
            <person name="Lindquist E.A."/>
            <person name="Lipzen A."/>
            <person name="Lundell T."/>
            <person name="Morin E."/>
            <person name="Murat C."/>
            <person name="Riley R."/>
            <person name="Ohm R."/>
            <person name="Sun H."/>
            <person name="Tunlid A."/>
            <person name="Henrissat B."/>
            <person name="Grigoriev I.V."/>
            <person name="Hibbett D.S."/>
            <person name="Martin F."/>
        </authorList>
    </citation>
    <scope>NUCLEOTIDE SEQUENCE [LARGE SCALE GENOMIC DNA]</scope>
    <source>
        <strain evidence="3">441</strain>
    </source>
</reference>
<sequence>MPSKQHPKARGKSAAAETVACSCHHSGHNPPSLPSIPETCAPTVPMDAQDDDSATRVCPEETLRRRSKRTNAGTGGWLEQLEKVSQAIETPFQRREQAVNLPDDEPVNVMAPTPHRLRKKKAPNTLACANLEARNLSSYTSSPASARDNNVVEPAWISVQAEQGGRFGFQLRDPPCPTYVGSQSLDTFQGHQTNSSVTTRKGSPLSVLSQEDNGEVELVNSSPPQIRKPSNSPSPDSPCQPEGFLSESESEKLYRRAREDGDDIGFRSDTENASLHSRSGDSTANGFQEYIDERAAASVPETTQCTTLYHSTPPRSSYVQQKAIQPIQTFVIQNCATPSGFQQSTIRPLQLPSSQRVMAASSRQQPPPQKRGVTPHVSCAQVQAAAVPPPSEPFPTSPHLPHSNSEKLSHRARVSYDLLERHHTTNCRHRSPSPNSLAGTGDSQDFQSSKRQCLEPPEQPEEDVIDPKGDSTKDQLRRGRYSRNAKGTVPIKPMLIAFYPPLWAKLLNLTKARM</sequence>
<organism evidence="2 3">
    <name type="scientific">Pisolithus microcarpus 441</name>
    <dbReference type="NCBI Taxonomy" id="765257"/>
    <lineage>
        <taxon>Eukaryota</taxon>
        <taxon>Fungi</taxon>
        <taxon>Dikarya</taxon>
        <taxon>Basidiomycota</taxon>
        <taxon>Agaricomycotina</taxon>
        <taxon>Agaricomycetes</taxon>
        <taxon>Agaricomycetidae</taxon>
        <taxon>Boletales</taxon>
        <taxon>Sclerodermatineae</taxon>
        <taxon>Pisolithaceae</taxon>
        <taxon>Pisolithus</taxon>
    </lineage>
</organism>
<accession>A0A0C9YT65</accession>
<feature type="region of interest" description="Disordered" evidence="1">
    <location>
        <begin position="180"/>
        <end position="284"/>
    </location>
</feature>
<feature type="compositionally biased region" description="Basic residues" evidence="1">
    <location>
        <begin position="1"/>
        <end position="11"/>
    </location>
</feature>